<protein>
    <submittedName>
        <fullName evidence="1">Uncharacterized protein</fullName>
    </submittedName>
</protein>
<comment type="caution">
    <text evidence="1">The sequence shown here is derived from an EMBL/GenBank/DDBJ whole genome shotgun (WGS) entry which is preliminary data.</text>
</comment>
<sequence>MYIEVPKCLGEVDTCYLAVCGYRFKYVCICMYVNNRPCFLPSIRPTFHPSFLPSFPPKTPILNKLAPLINPPASVLAINHAYLSTISDASNQGSTSSKNAFCSSVEPEAWNSVIHNGRLPPAVYAS</sequence>
<accession>A0A5N6KKT8</accession>
<name>A0A5N6KKT8_MONLA</name>
<keyword evidence="2" id="KW-1185">Reference proteome</keyword>
<proteinExistence type="predicted"/>
<organism evidence="1 2">
    <name type="scientific">Monilinia laxa</name>
    <name type="common">Brown rot fungus</name>
    <name type="synonym">Sclerotinia laxa</name>
    <dbReference type="NCBI Taxonomy" id="61186"/>
    <lineage>
        <taxon>Eukaryota</taxon>
        <taxon>Fungi</taxon>
        <taxon>Dikarya</taxon>
        <taxon>Ascomycota</taxon>
        <taxon>Pezizomycotina</taxon>
        <taxon>Leotiomycetes</taxon>
        <taxon>Helotiales</taxon>
        <taxon>Sclerotiniaceae</taxon>
        <taxon>Monilinia</taxon>
    </lineage>
</organism>
<evidence type="ECO:0000313" key="1">
    <source>
        <dbReference type="EMBL" id="KAB8303809.1"/>
    </source>
</evidence>
<reference evidence="1 2" key="1">
    <citation type="submission" date="2019-06" db="EMBL/GenBank/DDBJ databases">
        <title>Genome Sequence of the Brown Rot Fungal Pathogen Monilinia laxa.</title>
        <authorList>
            <person name="De Miccolis Angelini R.M."/>
            <person name="Landi L."/>
            <person name="Abate D."/>
            <person name="Pollastro S."/>
            <person name="Romanazzi G."/>
            <person name="Faretra F."/>
        </authorList>
    </citation>
    <scope>NUCLEOTIDE SEQUENCE [LARGE SCALE GENOMIC DNA]</scope>
    <source>
        <strain evidence="1 2">Mlax316</strain>
    </source>
</reference>
<evidence type="ECO:0000313" key="2">
    <source>
        <dbReference type="Proteomes" id="UP000326757"/>
    </source>
</evidence>
<gene>
    <name evidence="1" type="ORF">EYC80_005183</name>
</gene>
<dbReference type="Proteomes" id="UP000326757">
    <property type="component" value="Unassembled WGS sequence"/>
</dbReference>
<dbReference type="AlphaFoldDB" id="A0A5N6KKT8"/>
<dbReference type="EMBL" id="VIGI01000002">
    <property type="protein sequence ID" value="KAB8303809.1"/>
    <property type="molecule type" value="Genomic_DNA"/>
</dbReference>